<dbReference type="GO" id="GO:0005829">
    <property type="term" value="C:cytosol"/>
    <property type="evidence" value="ECO:0007669"/>
    <property type="project" value="TreeGrafter"/>
</dbReference>
<dbReference type="SUPFAM" id="SSF53067">
    <property type="entry name" value="Actin-like ATPase domain"/>
    <property type="match status" value="2"/>
</dbReference>
<dbReference type="Gene3D" id="2.60.34.10">
    <property type="entry name" value="Substrate Binding Domain Of DNAk, Chain A, domain 1"/>
    <property type="match status" value="1"/>
</dbReference>
<name>A0A9P8CXI5_MORAP</name>
<evidence type="ECO:0000313" key="8">
    <source>
        <dbReference type="Proteomes" id="UP000717515"/>
    </source>
</evidence>
<dbReference type="PROSITE" id="PS00329">
    <property type="entry name" value="HSP70_2"/>
    <property type="match status" value="1"/>
</dbReference>
<dbReference type="InterPro" id="IPR018181">
    <property type="entry name" value="Heat_shock_70_CS"/>
</dbReference>
<evidence type="ECO:0000256" key="2">
    <source>
        <dbReference type="ARBA" id="ARBA00022490"/>
    </source>
</evidence>
<gene>
    <name evidence="7" type="ORF">KVV02_008602</name>
</gene>
<keyword evidence="2" id="KW-0963">Cytoplasm</keyword>
<evidence type="ECO:0000256" key="1">
    <source>
        <dbReference type="ARBA" id="ARBA00004496"/>
    </source>
</evidence>
<dbReference type="GO" id="GO:0005524">
    <property type="term" value="F:ATP binding"/>
    <property type="evidence" value="ECO:0007669"/>
    <property type="project" value="UniProtKB-KW"/>
</dbReference>
<protein>
    <recommendedName>
        <fullName evidence="9">Heat shock protein 70</fullName>
    </recommendedName>
</protein>
<feature type="compositionally biased region" description="Low complexity" evidence="6">
    <location>
        <begin position="750"/>
        <end position="761"/>
    </location>
</feature>
<dbReference type="Gene3D" id="3.30.30.30">
    <property type="match status" value="1"/>
</dbReference>
<dbReference type="FunFam" id="3.90.640.10:FF:000004">
    <property type="entry name" value="Heat shock 70 kDa protein 4"/>
    <property type="match status" value="1"/>
</dbReference>
<dbReference type="SUPFAM" id="SSF100934">
    <property type="entry name" value="Heat shock protein 70kD (HSP70), C-terminal subdomain"/>
    <property type="match status" value="2"/>
</dbReference>
<evidence type="ECO:0000256" key="5">
    <source>
        <dbReference type="ARBA" id="ARBA00023016"/>
    </source>
</evidence>
<dbReference type="FunFam" id="3.30.30.30:FF:000002">
    <property type="entry name" value="Heat shock 70 kDa protein 4"/>
    <property type="match status" value="1"/>
</dbReference>
<dbReference type="CDD" id="cd24094">
    <property type="entry name" value="ASKHA_NBD_HSP70_ScSse"/>
    <property type="match status" value="1"/>
</dbReference>
<accession>A0A9P8CXI5</accession>
<dbReference type="GO" id="GO:0140662">
    <property type="term" value="F:ATP-dependent protein folding chaperone"/>
    <property type="evidence" value="ECO:0007669"/>
    <property type="project" value="InterPro"/>
</dbReference>
<evidence type="ECO:0000313" key="7">
    <source>
        <dbReference type="EMBL" id="KAG9324398.1"/>
    </source>
</evidence>
<dbReference type="Gene3D" id="3.30.420.40">
    <property type="match status" value="2"/>
</dbReference>
<keyword evidence="4" id="KW-0067">ATP-binding</keyword>
<dbReference type="PANTHER" id="PTHR45639">
    <property type="entry name" value="HSC70CB, ISOFORM G-RELATED"/>
    <property type="match status" value="1"/>
</dbReference>
<proteinExistence type="predicted"/>
<feature type="region of interest" description="Disordered" evidence="6">
    <location>
        <begin position="745"/>
        <end position="788"/>
    </location>
</feature>
<comment type="subcellular location">
    <subcellularLocation>
        <location evidence="1">Cytoplasm</location>
    </subcellularLocation>
</comment>
<dbReference type="FunFam" id="1.20.1270.10:FF:000002">
    <property type="entry name" value="Heat shock 70 kDa protein 4"/>
    <property type="match status" value="1"/>
</dbReference>
<dbReference type="Gene3D" id="3.90.640.10">
    <property type="entry name" value="Actin, Chain A, domain 4"/>
    <property type="match status" value="1"/>
</dbReference>
<dbReference type="InterPro" id="IPR013126">
    <property type="entry name" value="Hsp_70_fam"/>
</dbReference>
<dbReference type="GO" id="GO:0005634">
    <property type="term" value="C:nucleus"/>
    <property type="evidence" value="ECO:0007669"/>
    <property type="project" value="TreeGrafter"/>
</dbReference>
<organism evidence="7 8">
    <name type="scientific">Mortierella alpina</name>
    <name type="common">Oleaginous fungus</name>
    <name type="synonym">Mortierella renispora</name>
    <dbReference type="NCBI Taxonomy" id="64518"/>
    <lineage>
        <taxon>Eukaryota</taxon>
        <taxon>Fungi</taxon>
        <taxon>Fungi incertae sedis</taxon>
        <taxon>Mucoromycota</taxon>
        <taxon>Mortierellomycotina</taxon>
        <taxon>Mortierellomycetes</taxon>
        <taxon>Mortierellales</taxon>
        <taxon>Mortierellaceae</taxon>
        <taxon>Mortierella</taxon>
    </lineage>
</organism>
<keyword evidence="3" id="KW-0547">Nucleotide-binding</keyword>
<dbReference type="AlphaFoldDB" id="A0A9P8CXI5"/>
<dbReference type="Pfam" id="PF00012">
    <property type="entry name" value="HSP70"/>
    <property type="match status" value="1"/>
</dbReference>
<dbReference type="InterPro" id="IPR029047">
    <property type="entry name" value="HSP70_peptide-bd_sf"/>
</dbReference>
<reference evidence="7" key="1">
    <citation type="submission" date="2021-07" db="EMBL/GenBank/DDBJ databases">
        <title>Draft genome of Mortierella alpina, strain LL118, isolated from an aspen leaf litter sample.</title>
        <authorList>
            <person name="Yang S."/>
            <person name="Vinatzer B.A."/>
        </authorList>
    </citation>
    <scope>NUCLEOTIDE SEQUENCE</scope>
    <source>
        <strain evidence="7">LL118</strain>
    </source>
</reference>
<comment type="caution">
    <text evidence="7">The sequence shown here is derived from an EMBL/GenBank/DDBJ whole genome shotgun (WGS) entry which is preliminary data.</text>
</comment>
<evidence type="ECO:0000256" key="6">
    <source>
        <dbReference type="SAM" id="MobiDB-lite"/>
    </source>
</evidence>
<dbReference type="EMBL" id="JAIFTL010000068">
    <property type="protein sequence ID" value="KAG9324398.1"/>
    <property type="molecule type" value="Genomic_DNA"/>
</dbReference>
<dbReference type="FunFam" id="3.30.420.40:FF:000171">
    <property type="entry name" value="Heat shock 70 kDa protein 4"/>
    <property type="match status" value="2"/>
</dbReference>
<dbReference type="InterPro" id="IPR043129">
    <property type="entry name" value="ATPase_NBD"/>
</dbReference>
<keyword evidence="5" id="KW-0346">Stress response</keyword>
<dbReference type="PANTHER" id="PTHR45639:SF4">
    <property type="entry name" value="HSC70CB, ISOFORM G"/>
    <property type="match status" value="1"/>
</dbReference>
<sequence length="788" mass="87695">MSVVGIDFGNLQSVIAVARNRGIDVVCNEVSNRFTPSLVSFGPKQRYLGETAKTQEISNFKNTISSLKRIIGRTYADKEIQEIEKQYLTAPLVDINGQLGVKVNYQGQETTFTTLQVFAMYLTKMKEIAAAETKSPVSDCVIAIPAWFTDVQRRAVLDAADVAGLNVLRLINDSTATALGYGITKTDLPEDKARNVCFVDVGHSTYTVSIVSFIKGQLTVKSRAFDRHFGGRDFDRMLVDHFAAEFKTKYNIDVKSNGKAMIRLMAGCEKLKKVLSANAQAPLNIESIMEDRDVASMMKRAEFEELAQDLISRVEAPLQKALDEAGLTVEEIDAVEIVGGSTRIPSLKERIQAFFKKDLSSTLNQDEAVARGAALQCAMLSPTFKVRDFTVQDITNYPIKMTWEKTPEEDETELVVFNKNNTIPSTKILTFYRSQPFDLEAQYAEPENIPAGINPWIARFTVKGVEPINGEPACVKVKARVNIHGVLTVESAYVVEEVTKEELIEEPKATDAVPAAEGAEGADAAPEAPLTRKVKKLVKKGDLSVVSATSTLDRAVATELREKEMEMIASDKLVVDTEMAKNALEEYIYDTRSKVDGVYRDFVNPADKEKFVQDLNDAENWLYDEGDETTKSVYAAKLGELHVVGKPVVERYREVEARANASRELRESINQLMSQATSTEEKYAHIPEAEKNSIVEKCSKAQTWIENKEERQSMLKKFETPAISSAEIRKQRDDIVYFATPILNKPKPKPVVVETPEVPTPGSSTPSDEKEASEEETKHDESKDMEID</sequence>
<evidence type="ECO:0000256" key="3">
    <source>
        <dbReference type="ARBA" id="ARBA00022741"/>
    </source>
</evidence>
<dbReference type="InterPro" id="IPR029048">
    <property type="entry name" value="HSP70_C_sf"/>
</dbReference>
<dbReference type="SUPFAM" id="SSF100920">
    <property type="entry name" value="Heat shock protein 70kD (HSP70), peptide-binding domain"/>
    <property type="match status" value="1"/>
</dbReference>
<dbReference type="PRINTS" id="PR00301">
    <property type="entry name" value="HEATSHOCK70"/>
</dbReference>
<dbReference type="Proteomes" id="UP000717515">
    <property type="component" value="Unassembled WGS sequence"/>
</dbReference>
<feature type="compositionally biased region" description="Basic and acidic residues" evidence="6">
    <location>
        <begin position="767"/>
        <end position="788"/>
    </location>
</feature>
<dbReference type="Gene3D" id="1.20.1270.10">
    <property type="match status" value="1"/>
</dbReference>
<dbReference type="FunFam" id="2.60.34.10:FF:000011">
    <property type="entry name" value="Heat shock protein hsp88"/>
    <property type="match status" value="1"/>
</dbReference>
<dbReference type="PROSITE" id="PS01036">
    <property type="entry name" value="HSP70_3"/>
    <property type="match status" value="1"/>
</dbReference>
<evidence type="ECO:0000256" key="4">
    <source>
        <dbReference type="ARBA" id="ARBA00022840"/>
    </source>
</evidence>
<evidence type="ECO:0008006" key="9">
    <source>
        <dbReference type="Google" id="ProtNLM"/>
    </source>
</evidence>